<dbReference type="Proteomes" id="UP000030949">
    <property type="component" value="Unassembled WGS sequence"/>
</dbReference>
<evidence type="ECO:0000313" key="5">
    <source>
        <dbReference type="Proteomes" id="UP000030949"/>
    </source>
</evidence>
<evidence type="ECO:0000259" key="3">
    <source>
        <dbReference type="Pfam" id="PF20178"/>
    </source>
</evidence>
<feature type="coiled-coil region" evidence="1">
    <location>
        <begin position="553"/>
        <end position="580"/>
    </location>
</feature>
<dbReference type="RefSeq" id="WP_046509490.1">
    <property type="nucleotide sequence ID" value="NZ_JQGJ02000003.1"/>
</dbReference>
<evidence type="ECO:0000256" key="2">
    <source>
        <dbReference type="SAM" id="MobiDB-lite"/>
    </source>
</evidence>
<organism evidence="4 5">
    <name type="scientific">Pseudomonas frederiksbergensis</name>
    <dbReference type="NCBI Taxonomy" id="104087"/>
    <lineage>
        <taxon>Bacteria</taxon>
        <taxon>Pseudomonadati</taxon>
        <taxon>Pseudomonadota</taxon>
        <taxon>Gammaproteobacteria</taxon>
        <taxon>Pseudomonadales</taxon>
        <taxon>Pseudomonadaceae</taxon>
        <taxon>Pseudomonas</taxon>
    </lineage>
</organism>
<name>A0A0U1PRB2_9PSED</name>
<dbReference type="InterPro" id="IPR046673">
    <property type="entry name" value="ToxA_N"/>
</dbReference>
<feature type="region of interest" description="Disordered" evidence="2">
    <location>
        <begin position="1104"/>
        <end position="1144"/>
    </location>
</feature>
<evidence type="ECO:0000256" key="1">
    <source>
        <dbReference type="SAM" id="Coils"/>
    </source>
</evidence>
<accession>A0A0U1PRB2</accession>
<gene>
    <name evidence="4" type="ORF">JZ00_30520</name>
</gene>
<dbReference type="EMBL" id="JQGJ02000003">
    <property type="protein sequence ID" value="KKK07942.1"/>
    <property type="molecule type" value="Genomic_DNA"/>
</dbReference>
<feature type="region of interest" description="Disordered" evidence="2">
    <location>
        <begin position="145"/>
        <end position="164"/>
    </location>
</feature>
<feature type="domain" description="Dermonecrotic toxin N-terminal" evidence="3">
    <location>
        <begin position="577"/>
        <end position="856"/>
    </location>
</feature>
<evidence type="ECO:0000313" key="4">
    <source>
        <dbReference type="EMBL" id="KKK07942.1"/>
    </source>
</evidence>
<reference evidence="4 5" key="1">
    <citation type="submission" date="2015-03" db="EMBL/GenBank/DDBJ databases">
        <title>Pseudomonas frederiksbergensis hydrocarbon degrader.</title>
        <authorList>
            <person name="Brown L.M."/>
            <person name="Ruiz O.N."/>
            <person name="Mueller S."/>
            <person name="Gunasekera T.S."/>
        </authorList>
    </citation>
    <scope>NUCLEOTIDE SEQUENCE [LARGE SCALE GENOMIC DNA]</scope>
    <source>
        <strain evidence="4 5">SI8</strain>
    </source>
</reference>
<dbReference type="Gene3D" id="3.90.70.80">
    <property type="match status" value="1"/>
</dbReference>
<comment type="caution">
    <text evidence="4">The sequence shown here is derived from an EMBL/GenBank/DDBJ whole genome shotgun (WGS) entry which is preliminary data.</text>
</comment>
<dbReference type="Pfam" id="PF20178">
    <property type="entry name" value="ToxA_N"/>
    <property type="match status" value="1"/>
</dbReference>
<proteinExistence type="predicted"/>
<protein>
    <recommendedName>
        <fullName evidence="3">Dermonecrotic toxin N-terminal domain-containing protein</fullName>
    </recommendedName>
</protein>
<keyword evidence="1" id="KW-0175">Coiled coil</keyword>
<dbReference type="OrthoDB" id="7031010at2"/>
<sequence>MSSFFTDEPSTAAQPVIADLSPLKLLPNASPFECHELADQWLLQLGLQGDAKVRVTYQEVKAADQPVEDKRAWVHLRTAVTQGFLAAYQSKPIPSHASLARCESWVTYPYRNRMNPDFSALRVNGLALSKSVLMKLQGGVPSGYGGEEPADTAVVRPPSPLDPREAARDTQLRRLASHAADLARLFAGLPTFDTVLKHLWVTLIREKVDPSQFRAPLRQALDPDSCYVNHFTTDTLGKRSLVSSKSFSDVLWDCLLANAPYSNTIASVGFFTRPDSVENTHSVFVAPLDESTQQAVTSAFFIANPTTHYRVRLQFLDDLTAFRTKEPLGDSLDPSVRSTVEQALAFRLSQRFLYLFDLYKADRNPSVQSSQAARILQHDEDRLLNLVMTHPAKANRDRLINKARMAQVYKVMLDMGSEAEQAWPAAFVIKQVGLDVLFLYSLEGGIQRFDDLDELVETVTPSCEGRERTIKHIDLELCEHVFESAAKELLDIQHAALETVLKDPEKAQFDLISFASATEVALELPTLALEGPLAARGETLLKNARPGAYITASTSQKRTYRTLEREASKTEEEASRERVQSLLAFTREKIKAYLRSHLHVEIDPDPDKTLITLFQGNACSLKDSRAVSLTQLMLDNVRPAQYPNAMREILPVYLADEAGWPVYHPVTGCLIVLSGPELAQMATRLDIGGRYEIYIGEKLQAKDHKQAWWNAYKANMNLKGYEAILKGDEVFKATVFDATKPGRYEKRVPLWLDAVLKSSSATVRKPVHGQKVNVYGLLLGGSVGAANQQGTLGNATSVDGVLIFSDQDGPDLQGTVGVYLPDSPDGNDFHEFSNLGDGIANLLQLESWRTYFSSRIATTDAEEIKRLLGQRGGRPLVRGSLITGVLGEALYAAHIKFLGAHANHRSNSNREITHQTIVIAVMSAFETLIDVVGALAFFHGFWKVLMFVAKTGRIPIHLSILSYLMASGVTRRPGAGMAGLSRNGPVFQGMMARLKQQKQPAGLALEPAIYSRYAVADRSVIRGLSPDAGGFYRAAVQDVATGTVTARPVYVRQPDGTVLRVHDHTKVNATEAILVDPDSGLSIRSSGVMRSTVARMPDGEWRAVGFGLGGGGSKRPRSPSPKPGPSRPAVTPPAGSSNVDALPSSGEDMAALVERSGEWDNPVMDLVPEFMPNLASWPHNRGLVVIDERPGRDIAMMRFASGANPTYQLTSAPDLQTDVVVRRRGGNHYELLQANHAAPIQMPRDGDCFFRAVALGLNTLEGGNAFSVRGLRTASARYIRQNSQMFSFMETPPLLSGVEPMIENLLGRETLHVLRRVFSEGPTANGLFQPLRLYLDAAAHAAPLAAATQRNRFKRFSDLLPTRHRYGLAWLREPYTPEQLTAIRVFIGQVLVGNENKEMLNSIFRDPSFTVTRDLVHIMLEYGISIDDLQRFYPRNQRAYVLFDTAVHGQMSVRELLDSMGRADFVYPNQLTALADRLRTNTGVHVTDTSRLMHLHRYEQSVIRTIGLLRASLGKKPVLLHRAEMLLASPVISNNLGGRMRIAVFARWIGQPAFSQEKIRAIARYADTRLAELLTTGSIDIRWVHLFDEPNIGRILDNSSEIVNFYRYVTPSAKAEMPVVIRVLSAAGESPSNSRVAMLLSTPNLFGNLSRNFTPEQARSVWADLISQNYSDSNIQGTLARAGALNSEADFAASLVIQLMQDVQRAEQLVANIVADQSISARVLANLYRFELSNNRAEHNWLSFVEYVSRHKQIPDWAWQYKKSGS</sequence>